<keyword evidence="2" id="KW-0812">Transmembrane</keyword>
<feature type="region of interest" description="Disordered" evidence="1">
    <location>
        <begin position="1"/>
        <end position="35"/>
    </location>
</feature>
<dbReference type="AlphaFoldDB" id="A0A559TJV2"/>
<evidence type="ECO:0000256" key="2">
    <source>
        <dbReference type="SAM" id="Phobius"/>
    </source>
</evidence>
<dbReference type="Gene3D" id="2.40.50.90">
    <property type="match status" value="1"/>
</dbReference>
<proteinExistence type="predicted"/>
<keyword evidence="3" id="KW-0255">Endonuclease</keyword>
<organism evidence="3 4">
    <name type="scientific">Rhizobium mongolense USDA 1844</name>
    <dbReference type="NCBI Taxonomy" id="1079460"/>
    <lineage>
        <taxon>Bacteria</taxon>
        <taxon>Pseudomonadati</taxon>
        <taxon>Pseudomonadota</taxon>
        <taxon>Alphaproteobacteria</taxon>
        <taxon>Hyphomicrobiales</taxon>
        <taxon>Rhizobiaceae</taxon>
        <taxon>Rhizobium/Agrobacterium group</taxon>
        <taxon>Rhizobium</taxon>
    </lineage>
</organism>
<feature type="transmembrane region" description="Helical" evidence="2">
    <location>
        <begin position="39"/>
        <end position="58"/>
    </location>
</feature>
<keyword evidence="2" id="KW-1133">Transmembrane helix</keyword>
<keyword evidence="3" id="KW-0540">Nuclease</keyword>
<dbReference type="GO" id="GO:0004519">
    <property type="term" value="F:endonuclease activity"/>
    <property type="evidence" value="ECO:0007669"/>
    <property type="project" value="UniProtKB-KW"/>
</dbReference>
<keyword evidence="3" id="KW-0378">Hydrolase</keyword>
<reference evidence="3 4" key="1">
    <citation type="submission" date="2019-06" db="EMBL/GenBank/DDBJ databases">
        <title>Pac Bio to generate improved reference genome sequences for organisms with transposon mutant libraries (support for FEBA project).</title>
        <authorList>
            <person name="Blow M."/>
        </authorList>
    </citation>
    <scope>NUCLEOTIDE SEQUENCE [LARGE SCALE GENOMIC DNA]</scope>
    <source>
        <strain evidence="3 4">USDA 1844</strain>
    </source>
</reference>
<protein>
    <submittedName>
        <fullName evidence="3">Endonuclease YncB(Thermonuclease family)</fullName>
    </submittedName>
</protein>
<evidence type="ECO:0000313" key="4">
    <source>
        <dbReference type="Proteomes" id="UP000319824"/>
    </source>
</evidence>
<name>A0A559TJV2_9HYPH</name>
<keyword evidence="2" id="KW-0472">Membrane</keyword>
<dbReference type="SUPFAM" id="SSF50199">
    <property type="entry name" value="Staphylococcal nuclease"/>
    <property type="match status" value="1"/>
</dbReference>
<dbReference type="Proteomes" id="UP000319824">
    <property type="component" value="Unassembled WGS sequence"/>
</dbReference>
<comment type="caution">
    <text evidence="3">The sequence shown here is derived from an EMBL/GenBank/DDBJ whole genome shotgun (WGS) entry which is preliminary data.</text>
</comment>
<accession>A0A559TJV2</accession>
<evidence type="ECO:0000313" key="3">
    <source>
        <dbReference type="EMBL" id="TVZ74889.1"/>
    </source>
</evidence>
<evidence type="ECO:0000256" key="1">
    <source>
        <dbReference type="SAM" id="MobiDB-lite"/>
    </source>
</evidence>
<dbReference type="EMBL" id="VISO01000001">
    <property type="protein sequence ID" value="TVZ74889.1"/>
    <property type="molecule type" value="Genomic_DNA"/>
</dbReference>
<dbReference type="InterPro" id="IPR035437">
    <property type="entry name" value="SNase_OB-fold_sf"/>
</dbReference>
<gene>
    <name evidence="3" type="ORF">BCL32_0222</name>
</gene>
<sequence length="196" mass="21827">MAKNNITPFRKNRKVGNHRADVNAPQSTSHRHRMGRDRGIPTAIVWAAVVGVAGWLFLDRNGHLDNIAVFAKAPSNDTLSASFLFCGNNRRMNCVVDGDTFWFEGHKIRIADIDTPELSPPRCEAERIKGEAAKSRLLMLLNAGKFSLSAGFRDEDKYGRKLRTVSRAGNSLGQILIDEHLARSWDGARHGWCDGM</sequence>